<dbReference type="Proteomes" id="UP000827872">
    <property type="component" value="Linkage Group LG05"/>
</dbReference>
<proteinExistence type="predicted"/>
<dbReference type="EMBL" id="CM037618">
    <property type="protein sequence ID" value="KAH8000452.1"/>
    <property type="molecule type" value="Genomic_DNA"/>
</dbReference>
<keyword evidence="2" id="KW-1185">Reference proteome</keyword>
<evidence type="ECO:0000313" key="1">
    <source>
        <dbReference type="EMBL" id="KAH8000452.1"/>
    </source>
</evidence>
<comment type="caution">
    <text evidence="1">The sequence shown here is derived from an EMBL/GenBank/DDBJ whole genome shotgun (WGS) entry which is preliminary data.</text>
</comment>
<evidence type="ECO:0000313" key="2">
    <source>
        <dbReference type="Proteomes" id="UP000827872"/>
    </source>
</evidence>
<name>A0ACB8F5Y8_9SAUR</name>
<reference evidence="1" key="1">
    <citation type="submission" date="2021-08" db="EMBL/GenBank/DDBJ databases">
        <title>The first chromosome-level gecko genome reveals the dynamic sex chromosomes of Neotropical dwarf geckos (Sphaerodactylidae: Sphaerodactylus).</title>
        <authorList>
            <person name="Pinto B.J."/>
            <person name="Keating S.E."/>
            <person name="Gamble T."/>
        </authorList>
    </citation>
    <scope>NUCLEOTIDE SEQUENCE</scope>
    <source>
        <strain evidence="1">TG3544</strain>
    </source>
</reference>
<organism evidence="1 2">
    <name type="scientific">Sphaerodactylus townsendi</name>
    <dbReference type="NCBI Taxonomy" id="933632"/>
    <lineage>
        <taxon>Eukaryota</taxon>
        <taxon>Metazoa</taxon>
        <taxon>Chordata</taxon>
        <taxon>Craniata</taxon>
        <taxon>Vertebrata</taxon>
        <taxon>Euteleostomi</taxon>
        <taxon>Lepidosauria</taxon>
        <taxon>Squamata</taxon>
        <taxon>Bifurcata</taxon>
        <taxon>Gekkota</taxon>
        <taxon>Sphaerodactylidae</taxon>
        <taxon>Sphaerodactylus</taxon>
    </lineage>
</organism>
<gene>
    <name evidence="1" type="ORF">K3G42_025600</name>
</gene>
<protein>
    <submittedName>
        <fullName evidence="1">Uncharacterized protein</fullName>
    </submittedName>
</protein>
<accession>A0ACB8F5Y8</accession>
<sequence>MLSGLIFHTTDSGMSGSEQLRASYRRAPARAPRHGDLPGDRWPRHHRHPALRGQFAAREAAGRASSARSPGGSPGKAAATPTLLLAYLLGLAKCTVRRGLPDLCNGAWSIFPSCPYKLIARFPVDGTPEPQLPASRSAC</sequence>